<reference evidence="2" key="1">
    <citation type="journal article" date="2014" name="Front. Microbiol.">
        <title>High frequency of phylogenetically diverse reductive dehalogenase-homologous genes in deep subseafloor sedimentary metagenomes.</title>
        <authorList>
            <person name="Kawai M."/>
            <person name="Futagami T."/>
            <person name="Toyoda A."/>
            <person name="Takaki Y."/>
            <person name="Nishi S."/>
            <person name="Hori S."/>
            <person name="Arai W."/>
            <person name="Tsubouchi T."/>
            <person name="Morono Y."/>
            <person name="Uchiyama I."/>
            <person name="Ito T."/>
            <person name="Fujiyama A."/>
            <person name="Inagaki F."/>
            <person name="Takami H."/>
        </authorList>
    </citation>
    <scope>NUCLEOTIDE SEQUENCE</scope>
    <source>
        <strain evidence="2">Expedition CK06-06</strain>
    </source>
</reference>
<proteinExistence type="predicted"/>
<organism evidence="2">
    <name type="scientific">marine sediment metagenome</name>
    <dbReference type="NCBI Taxonomy" id="412755"/>
    <lineage>
        <taxon>unclassified sequences</taxon>
        <taxon>metagenomes</taxon>
        <taxon>ecological metagenomes</taxon>
    </lineage>
</organism>
<comment type="caution">
    <text evidence="2">The sequence shown here is derived from an EMBL/GenBank/DDBJ whole genome shotgun (WGS) entry which is preliminary data.</text>
</comment>
<dbReference type="SUPFAM" id="SSF53335">
    <property type="entry name" value="S-adenosyl-L-methionine-dependent methyltransferases"/>
    <property type="match status" value="1"/>
</dbReference>
<dbReference type="InterPro" id="IPR006342">
    <property type="entry name" value="FkbM_mtfrase"/>
</dbReference>
<feature type="domain" description="Methyltransferase FkbM" evidence="1">
    <location>
        <begin position="45"/>
        <end position="224"/>
    </location>
</feature>
<sequence length="242" mass="27743">MLNIPHPHIKSREIMMQVEDCDKWILDEGVRYMENFNGSHDTMLEIGAHIGCSSLYFAAEKGFKWILAIEAFSENFNKLVMNIYNNQLQNIITPMWAAVALKTGEIRPIFWSGSMSNHGQYSSFFRTDLHINAGFTQTISFEHVLSLFDTIDVLKIDIEGGEYEIFSPRDSLKDALKRVKFMELETHTPAPGFFADDEFAQYGYPHQETANVILKSFLKDCGFDFDFRGETAGGMQGYNRNF</sequence>
<dbReference type="NCBIfam" id="TIGR01444">
    <property type="entry name" value="fkbM_fam"/>
    <property type="match status" value="1"/>
</dbReference>
<dbReference type="AlphaFoldDB" id="X1IVX7"/>
<name>X1IVX7_9ZZZZ</name>
<dbReference type="Gene3D" id="3.40.50.150">
    <property type="entry name" value="Vaccinia Virus protein VP39"/>
    <property type="match status" value="1"/>
</dbReference>
<accession>X1IVX7</accession>
<dbReference type="PANTHER" id="PTHR34203:SF15">
    <property type="entry name" value="SLL1173 PROTEIN"/>
    <property type="match status" value="1"/>
</dbReference>
<dbReference type="Pfam" id="PF05050">
    <property type="entry name" value="Methyltransf_21"/>
    <property type="match status" value="1"/>
</dbReference>
<feature type="non-terminal residue" evidence="2">
    <location>
        <position position="242"/>
    </location>
</feature>
<gene>
    <name evidence="2" type="ORF">S03H2_43426</name>
</gene>
<dbReference type="EMBL" id="BARU01027088">
    <property type="protein sequence ID" value="GAH70259.1"/>
    <property type="molecule type" value="Genomic_DNA"/>
</dbReference>
<dbReference type="InterPro" id="IPR052514">
    <property type="entry name" value="SAM-dependent_MTase"/>
</dbReference>
<protein>
    <recommendedName>
        <fullName evidence="1">Methyltransferase FkbM domain-containing protein</fullName>
    </recommendedName>
</protein>
<dbReference type="PANTHER" id="PTHR34203">
    <property type="entry name" value="METHYLTRANSFERASE, FKBM FAMILY PROTEIN"/>
    <property type="match status" value="1"/>
</dbReference>
<evidence type="ECO:0000259" key="1">
    <source>
        <dbReference type="Pfam" id="PF05050"/>
    </source>
</evidence>
<dbReference type="InterPro" id="IPR029063">
    <property type="entry name" value="SAM-dependent_MTases_sf"/>
</dbReference>
<evidence type="ECO:0000313" key="2">
    <source>
        <dbReference type="EMBL" id="GAH70259.1"/>
    </source>
</evidence>